<feature type="domain" description="Aldehyde dehydrogenase" evidence="2">
    <location>
        <begin position="57"/>
        <end position="498"/>
    </location>
</feature>
<dbReference type="OrthoDB" id="310895at2759"/>
<dbReference type="PANTHER" id="PTHR43353">
    <property type="entry name" value="SUCCINATE-SEMIALDEHYDE DEHYDROGENASE, MITOCHONDRIAL"/>
    <property type="match status" value="1"/>
</dbReference>
<organism evidence="3 4">
    <name type="scientific">Lachnellula occidentalis</name>
    <dbReference type="NCBI Taxonomy" id="215460"/>
    <lineage>
        <taxon>Eukaryota</taxon>
        <taxon>Fungi</taxon>
        <taxon>Dikarya</taxon>
        <taxon>Ascomycota</taxon>
        <taxon>Pezizomycotina</taxon>
        <taxon>Leotiomycetes</taxon>
        <taxon>Helotiales</taxon>
        <taxon>Lachnaceae</taxon>
        <taxon>Lachnellula</taxon>
    </lineage>
</organism>
<dbReference type="Pfam" id="PF00171">
    <property type="entry name" value="Aldedh"/>
    <property type="match status" value="1"/>
</dbReference>
<gene>
    <name evidence="3" type="primary">vdh_0</name>
    <name evidence="3" type="ORF">LOCC1_G002386</name>
</gene>
<reference evidence="3 4" key="1">
    <citation type="submission" date="2018-05" db="EMBL/GenBank/DDBJ databases">
        <title>Genome sequencing and assembly of the regulated plant pathogen Lachnellula willkommii and related sister species for the development of diagnostic species identification markers.</title>
        <authorList>
            <person name="Giroux E."/>
            <person name="Bilodeau G."/>
        </authorList>
    </citation>
    <scope>NUCLEOTIDE SEQUENCE [LARGE SCALE GENOMIC DNA]</scope>
    <source>
        <strain evidence="3 4">CBS 160.35</strain>
    </source>
</reference>
<dbReference type="InterPro" id="IPR016161">
    <property type="entry name" value="Ald_DH/histidinol_DH"/>
</dbReference>
<dbReference type="AlphaFoldDB" id="A0A8H8UGZ1"/>
<proteinExistence type="predicted"/>
<dbReference type="GO" id="GO:0004777">
    <property type="term" value="F:succinate-semialdehyde dehydrogenase (NAD+) activity"/>
    <property type="evidence" value="ECO:0007669"/>
    <property type="project" value="TreeGrafter"/>
</dbReference>
<evidence type="ECO:0000259" key="2">
    <source>
        <dbReference type="Pfam" id="PF00171"/>
    </source>
</evidence>
<dbReference type="Gene3D" id="3.40.309.10">
    <property type="entry name" value="Aldehyde Dehydrogenase, Chain A, domain 2"/>
    <property type="match status" value="1"/>
</dbReference>
<dbReference type="InterPro" id="IPR016162">
    <property type="entry name" value="Ald_DH_N"/>
</dbReference>
<protein>
    <submittedName>
        <fullName evidence="3">Vanillin dehydrogenase</fullName>
    </submittedName>
</protein>
<accession>A0A8H8UGZ1</accession>
<dbReference type="GO" id="GO:0009450">
    <property type="term" value="P:gamma-aminobutyric acid catabolic process"/>
    <property type="evidence" value="ECO:0007669"/>
    <property type="project" value="TreeGrafter"/>
</dbReference>
<evidence type="ECO:0000256" key="1">
    <source>
        <dbReference type="ARBA" id="ARBA00023002"/>
    </source>
</evidence>
<keyword evidence="4" id="KW-1185">Reference proteome</keyword>
<dbReference type="Gene3D" id="3.40.605.10">
    <property type="entry name" value="Aldehyde Dehydrogenase, Chain A, domain 1"/>
    <property type="match status" value="1"/>
</dbReference>
<sequence>MIPPAHYVQEQTTKFQDLRYLILLKDVYPTRRNQGHEGRPSPYRRQARNNWSSYFPHHSNQLQRELGLAQSADSTTASAAADSASKAFKTWKHTPWMTRRDIVLRTVDIIRRREAEITGTMIEETSCTAEWAAFQIELTISIMRETASKISSLVGEVPAMASPSNSFGFIFREALGPVLLIAPWNAATILAGRSLAAIIGAGCTVVFKASELSPKTHHMLVEAWLEAGVPSGVINVIQTAREDAAGVTETLIAHPAIRKVEFIGSAVVGSKIAELAGKYLKPLLMEMGDKSAAVVLEDADMEAAADICIFGAFAHHGQVCFGTERVILMKSIAEKFIQLLKKKADSFPAGIPVTASMSKGAHDKLVDAQSKGAEFILGGPQYGEKHSLAPSIVTGITKDMAMWKEETFGPCLAVYIVDSDEEATELVNDTPYGFSAAIHTKDLTRALNMSKELDVGQVQVNGPTVHSVANLPCGGIKRTGWGYQNSRWGLEEFTKLKIFTASMG</sequence>
<dbReference type="InterPro" id="IPR015590">
    <property type="entry name" value="Aldehyde_DH_dom"/>
</dbReference>
<dbReference type="PANTHER" id="PTHR43353:SF6">
    <property type="entry name" value="CYTOPLASMIC ALDEHYDE DEHYDROGENASE (EUROFUNG)"/>
    <property type="match status" value="1"/>
</dbReference>
<dbReference type="InterPro" id="IPR016163">
    <property type="entry name" value="Ald_DH_C"/>
</dbReference>
<dbReference type="EMBL" id="QGMI01000077">
    <property type="protein sequence ID" value="TVY47735.1"/>
    <property type="molecule type" value="Genomic_DNA"/>
</dbReference>
<keyword evidence="1" id="KW-0560">Oxidoreductase</keyword>
<evidence type="ECO:0000313" key="3">
    <source>
        <dbReference type="EMBL" id="TVY47735.1"/>
    </source>
</evidence>
<dbReference type="SUPFAM" id="SSF53720">
    <property type="entry name" value="ALDH-like"/>
    <property type="match status" value="1"/>
</dbReference>
<evidence type="ECO:0000313" key="4">
    <source>
        <dbReference type="Proteomes" id="UP000443090"/>
    </source>
</evidence>
<dbReference type="InterPro" id="IPR050740">
    <property type="entry name" value="Aldehyde_DH_Superfamily"/>
</dbReference>
<comment type="caution">
    <text evidence="3">The sequence shown here is derived from an EMBL/GenBank/DDBJ whole genome shotgun (WGS) entry which is preliminary data.</text>
</comment>
<dbReference type="Proteomes" id="UP000443090">
    <property type="component" value="Unassembled WGS sequence"/>
</dbReference>
<name>A0A8H8UGZ1_9HELO</name>